<feature type="chain" id="PRO_5006869661" description="Secreted protein" evidence="1">
    <location>
        <begin position="21"/>
        <end position="189"/>
    </location>
</feature>
<dbReference type="AlphaFoldDB" id="A0A0V0U2A6"/>
<keyword evidence="3" id="KW-1185">Reference proteome</keyword>
<dbReference type="EMBL" id="JYDJ01000077">
    <property type="protein sequence ID" value="KRX45390.1"/>
    <property type="molecule type" value="Genomic_DNA"/>
</dbReference>
<dbReference type="OrthoDB" id="10656239at2759"/>
<name>A0A0V0U2A6_9BILA</name>
<protein>
    <recommendedName>
        <fullName evidence="4">Secreted protein</fullName>
    </recommendedName>
</protein>
<feature type="signal peptide" evidence="1">
    <location>
        <begin position="1"/>
        <end position="20"/>
    </location>
</feature>
<evidence type="ECO:0008006" key="4">
    <source>
        <dbReference type="Google" id="ProtNLM"/>
    </source>
</evidence>
<keyword evidence="1" id="KW-0732">Signal</keyword>
<sequence>MGATLFFAGRFFCALMMTLAVSVSYDHREQEQTVFSGMFPFRFRPFFVILHLGYHRIEHIEEQYDGPSMIFLLAGVQPYEVVQIVCTRHVIRTTQSNLQFVFLFWRGSFVMRMVDNSESHFLFPGTLLISCINRCCISYQNFLRQLHTAPYARPPPLHRPFRVVYPPAIPPPHIQSGVIARHSSTAHSE</sequence>
<reference evidence="2 3" key="1">
    <citation type="submission" date="2015-01" db="EMBL/GenBank/DDBJ databases">
        <title>Evolution of Trichinella species and genotypes.</title>
        <authorList>
            <person name="Korhonen P.K."/>
            <person name="Edoardo P."/>
            <person name="Giuseppe L.R."/>
            <person name="Gasser R.B."/>
        </authorList>
    </citation>
    <scope>NUCLEOTIDE SEQUENCE [LARGE SCALE GENOMIC DNA]</scope>
    <source>
        <strain evidence="2">ISS417</strain>
    </source>
</reference>
<evidence type="ECO:0000313" key="3">
    <source>
        <dbReference type="Proteomes" id="UP000055048"/>
    </source>
</evidence>
<dbReference type="Proteomes" id="UP000055048">
    <property type="component" value="Unassembled WGS sequence"/>
</dbReference>
<evidence type="ECO:0000256" key="1">
    <source>
        <dbReference type="SAM" id="SignalP"/>
    </source>
</evidence>
<gene>
    <name evidence="2" type="ORF">T05_14541</name>
</gene>
<organism evidence="2 3">
    <name type="scientific">Trichinella murrelli</name>
    <dbReference type="NCBI Taxonomy" id="144512"/>
    <lineage>
        <taxon>Eukaryota</taxon>
        <taxon>Metazoa</taxon>
        <taxon>Ecdysozoa</taxon>
        <taxon>Nematoda</taxon>
        <taxon>Enoplea</taxon>
        <taxon>Dorylaimia</taxon>
        <taxon>Trichinellida</taxon>
        <taxon>Trichinellidae</taxon>
        <taxon>Trichinella</taxon>
    </lineage>
</organism>
<accession>A0A0V0U2A6</accession>
<feature type="non-terminal residue" evidence="2">
    <location>
        <position position="189"/>
    </location>
</feature>
<evidence type="ECO:0000313" key="2">
    <source>
        <dbReference type="EMBL" id="KRX45390.1"/>
    </source>
</evidence>
<comment type="caution">
    <text evidence="2">The sequence shown here is derived from an EMBL/GenBank/DDBJ whole genome shotgun (WGS) entry which is preliminary data.</text>
</comment>
<proteinExistence type="predicted"/>